<dbReference type="EMBL" id="CP074403">
    <property type="protein sequence ID" value="QVJ03449.1"/>
    <property type="molecule type" value="Genomic_DNA"/>
</dbReference>
<geneLocation type="plasmid" evidence="2 3">
    <name>unnamed2</name>
</geneLocation>
<evidence type="ECO:0000256" key="1">
    <source>
        <dbReference type="SAM" id="MobiDB-lite"/>
    </source>
</evidence>
<organism evidence="2 3">
    <name type="scientific">Nocardiopsis eucommiae</name>
    <dbReference type="NCBI Taxonomy" id="2831970"/>
    <lineage>
        <taxon>Bacteria</taxon>
        <taxon>Bacillati</taxon>
        <taxon>Actinomycetota</taxon>
        <taxon>Actinomycetes</taxon>
        <taxon>Streptosporangiales</taxon>
        <taxon>Nocardiopsidaceae</taxon>
        <taxon>Nocardiopsis</taxon>
    </lineage>
</organism>
<reference evidence="2" key="1">
    <citation type="submission" date="2021-05" db="EMBL/GenBank/DDBJ databases">
        <authorList>
            <person name="Kaiqin L."/>
            <person name="Jian G."/>
        </authorList>
    </citation>
    <scope>NUCLEOTIDE SEQUENCE</scope>
    <source>
        <strain evidence="2">HDS5</strain>
        <plasmid evidence="2">unnamed2</plasmid>
    </source>
</reference>
<accession>A0A975LCN7</accession>
<proteinExistence type="predicted"/>
<evidence type="ECO:0000313" key="3">
    <source>
        <dbReference type="Proteomes" id="UP000682416"/>
    </source>
</evidence>
<name>A0A975LCN7_9ACTN</name>
<sequence>MSSSRVFGPIQLARWLGLTNDQFRRALHRGLIPPPDIDDSKWSQDLAKTLPDQIDGIQRELESTEPETAPHSPEPTPAQPTKAKKKPNKRDSYGSIQLARLMGLKEWQVRRAKDRGLIPAPDIDDRRWSREIAESLPGRTADVLSEIGDHPGLGSQKAADRLSERTGLPVTREDVHELAAKTALHPVGDYMGSPLYSMGDLDILAQDQIQTVIDDRRTWIANSLTAQEAADHLGWPLGVFEVTAERAGLTPGRLDRYPRVDIQRLARPDTSS</sequence>
<protein>
    <submittedName>
        <fullName evidence="2">Uncharacterized protein</fullName>
    </submittedName>
</protein>
<gene>
    <name evidence="2" type="ORF">KGD82_27560</name>
</gene>
<evidence type="ECO:0000313" key="2">
    <source>
        <dbReference type="EMBL" id="QVJ03449.1"/>
    </source>
</evidence>
<feature type="region of interest" description="Disordered" evidence="1">
    <location>
        <begin position="31"/>
        <end position="92"/>
    </location>
</feature>
<dbReference type="KEGG" id="nec:KGD82_27560"/>
<keyword evidence="3" id="KW-1185">Reference proteome</keyword>
<dbReference type="Proteomes" id="UP000682416">
    <property type="component" value="Plasmid unnamed2"/>
</dbReference>
<keyword evidence="2" id="KW-0614">Plasmid</keyword>
<dbReference type="AlphaFoldDB" id="A0A975LCN7"/>